<keyword evidence="4" id="KW-1185">Reference proteome</keyword>
<dbReference type="EMBL" id="JAPTGG010000011">
    <property type="protein sequence ID" value="MCZ0866317.1"/>
    <property type="molecule type" value="Genomic_DNA"/>
</dbReference>
<name>A0A9J6RQJ6_9GAMM</name>
<evidence type="ECO:0000313" key="4">
    <source>
        <dbReference type="Proteomes" id="UP001069090"/>
    </source>
</evidence>
<accession>A0A9J6RQJ6</accession>
<proteinExistence type="predicted"/>
<gene>
    <name evidence="3" type="ORF">O0V09_13985</name>
</gene>
<feature type="domain" description="Phospholipase D-like" evidence="2">
    <location>
        <begin position="66"/>
        <end position="136"/>
    </location>
</feature>
<reference evidence="3 4" key="1">
    <citation type="submission" date="2022-12" db="EMBL/GenBank/DDBJ databases">
        <title>Dasania phycosphaerae sp. nov., isolated from particulate material of the south coast of Korea.</title>
        <authorList>
            <person name="Jiang Y."/>
        </authorList>
    </citation>
    <scope>NUCLEOTIDE SEQUENCE [LARGE SCALE GENOMIC DNA]</scope>
    <source>
        <strain evidence="3 4">GY-19</strain>
    </source>
</reference>
<dbReference type="SUPFAM" id="SSF56024">
    <property type="entry name" value="Phospholipase D/nuclease"/>
    <property type="match status" value="1"/>
</dbReference>
<dbReference type="Gene3D" id="3.30.870.10">
    <property type="entry name" value="Endonuclease Chain A"/>
    <property type="match status" value="1"/>
</dbReference>
<dbReference type="InterPro" id="IPR025202">
    <property type="entry name" value="PLD-like_dom"/>
</dbReference>
<protein>
    <submittedName>
        <fullName evidence="3">Phospholipase D-like domain-containing protein</fullName>
    </submittedName>
</protein>
<evidence type="ECO:0000259" key="2">
    <source>
        <dbReference type="Pfam" id="PF13091"/>
    </source>
</evidence>
<dbReference type="Pfam" id="PF13091">
    <property type="entry name" value="PLDc_2"/>
    <property type="match status" value="1"/>
</dbReference>
<sequence>MADTNEFELVFEGISNRWKNAASQAEFAIICSPYISSPLASEIIYRLDGTTAEIYTSCRVENFINRSSSIASLVDLAKKGHRIYSIENLHAKITIFSNTFATLGSQNTTMRGMNNQEGNMVITHPDKVAELKAQINKWAVDAVLMTYEDLEEIQRLVKPFTKRYLTALRQAKAAYKYRNVKENRPSRASNNQSCADKREESKSKIIKGTSIRDKLHSLKQTNTLLKLDSITLGVATQFVRSCAWWYAHPKAQRSVRAPGHADNIKDTARYGWTLAFGSNYFLVSRAIIQTRNEINLFIDSYDTTLEYSLDELRKRLERIVSGCVANYAYEEYGTYYPLERKHMVLSVHSINVEDAADFMVQRCGLVQIFEDAGPFH</sequence>
<evidence type="ECO:0000313" key="3">
    <source>
        <dbReference type="EMBL" id="MCZ0866317.1"/>
    </source>
</evidence>
<organism evidence="3 4">
    <name type="scientific">Dasania phycosphaerae</name>
    <dbReference type="NCBI Taxonomy" id="2950436"/>
    <lineage>
        <taxon>Bacteria</taxon>
        <taxon>Pseudomonadati</taxon>
        <taxon>Pseudomonadota</taxon>
        <taxon>Gammaproteobacteria</taxon>
        <taxon>Cellvibrionales</taxon>
        <taxon>Spongiibacteraceae</taxon>
        <taxon>Dasania</taxon>
    </lineage>
</organism>
<dbReference type="RefSeq" id="WP_258332481.1">
    <property type="nucleotide sequence ID" value="NZ_JAPTGG010000011.1"/>
</dbReference>
<dbReference type="AlphaFoldDB" id="A0A9J6RQJ6"/>
<evidence type="ECO:0000256" key="1">
    <source>
        <dbReference type="SAM" id="MobiDB-lite"/>
    </source>
</evidence>
<dbReference type="Proteomes" id="UP001069090">
    <property type="component" value="Unassembled WGS sequence"/>
</dbReference>
<comment type="caution">
    <text evidence="3">The sequence shown here is derived from an EMBL/GenBank/DDBJ whole genome shotgun (WGS) entry which is preliminary data.</text>
</comment>
<feature type="region of interest" description="Disordered" evidence="1">
    <location>
        <begin position="181"/>
        <end position="201"/>
    </location>
</feature>